<keyword evidence="3 5" id="KW-0687">Ribonucleoprotein</keyword>
<keyword evidence="2 5" id="KW-0689">Ribosomal protein</keyword>
<dbReference type="PANTHER" id="PTHR12534:SF0">
    <property type="entry name" value="SMALL RIBOSOMAL SUBUNIT PROTEIN US2M"/>
    <property type="match status" value="1"/>
</dbReference>
<feature type="region of interest" description="Disordered" evidence="6">
    <location>
        <begin position="252"/>
        <end position="280"/>
    </location>
</feature>
<evidence type="ECO:0000313" key="8">
    <source>
        <dbReference type="Proteomes" id="UP001204798"/>
    </source>
</evidence>
<reference evidence="7 8" key="1">
    <citation type="submission" date="2022-08" db="EMBL/GenBank/DDBJ databases">
        <title>Bacterial and archaeal communities from various locations to study Microbial Dark Matter (Phase II).</title>
        <authorList>
            <person name="Stepanauskas R."/>
        </authorList>
    </citation>
    <scope>NUCLEOTIDE SEQUENCE [LARGE SCALE GENOMIC DNA]</scope>
    <source>
        <strain evidence="7 8">PD1</strain>
    </source>
</reference>
<dbReference type="HAMAP" id="MF_00291_B">
    <property type="entry name" value="Ribosomal_uS2_B"/>
    <property type="match status" value="1"/>
</dbReference>
<sequence length="298" mass="33771">MPIVTMRELLEAGVHFGHLTRRWNPKMAKFIFGKRQDIYIIDLHKTLAQLEKAYNFVRDTVAAGGTVLFVGTKRQAQEPIEEAAKSCGMFYVTTRWLPGTLTNFTTIRSRVDYLNELREMERNGTMDLLPKKESVRLHKQLAKLEQLLAGIEKMEELPSVLYVVDIRREEIAVREARKLGIPVVAIVDTNCDPDLVDYPIPGNDDAIRSIRLITGKIAEAVKEGLALREAREKERMEAAMVVEKAEEGEAVTVATAEATSEPSVVVAATSEEKEEEITDREELERLYETYLQPPEEKI</sequence>
<gene>
    <name evidence="5" type="primary">rpsB</name>
    <name evidence="7" type="ORF">M2350_003371</name>
</gene>
<evidence type="ECO:0000256" key="5">
    <source>
        <dbReference type="HAMAP-Rule" id="MF_00291"/>
    </source>
</evidence>
<dbReference type="InterPro" id="IPR005706">
    <property type="entry name" value="Ribosomal_uS2_bac/mit/plastid"/>
</dbReference>
<feature type="compositionally biased region" description="Low complexity" evidence="6">
    <location>
        <begin position="252"/>
        <end position="261"/>
    </location>
</feature>
<evidence type="ECO:0000256" key="4">
    <source>
        <dbReference type="ARBA" id="ARBA00035256"/>
    </source>
</evidence>
<evidence type="ECO:0000313" key="7">
    <source>
        <dbReference type="EMBL" id="MCS3920930.1"/>
    </source>
</evidence>
<evidence type="ECO:0000256" key="3">
    <source>
        <dbReference type="ARBA" id="ARBA00023274"/>
    </source>
</evidence>
<evidence type="ECO:0000256" key="6">
    <source>
        <dbReference type="SAM" id="MobiDB-lite"/>
    </source>
</evidence>
<dbReference type="RefSeq" id="WP_018195436.1">
    <property type="nucleotide sequence ID" value="NZ_CP130454.1"/>
</dbReference>
<dbReference type="InterPro" id="IPR001865">
    <property type="entry name" value="Ribosomal_uS2"/>
</dbReference>
<evidence type="ECO:0000256" key="1">
    <source>
        <dbReference type="ARBA" id="ARBA00006242"/>
    </source>
</evidence>
<accession>A0ABT2ESI6</accession>
<dbReference type="EMBL" id="JANUCP010000008">
    <property type="protein sequence ID" value="MCS3920930.1"/>
    <property type="molecule type" value="Genomic_DNA"/>
</dbReference>
<comment type="caution">
    <text evidence="7">The sequence shown here is derived from an EMBL/GenBank/DDBJ whole genome shotgun (WGS) entry which is preliminary data.</text>
</comment>
<dbReference type="Pfam" id="PF00318">
    <property type="entry name" value="Ribosomal_S2"/>
    <property type="match status" value="1"/>
</dbReference>
<dbReference type="Gene3D" id="1.10.287.610">
    <property type="entry name" value="Helix hairpin bin"/>
    <property type="match status" value="1"/>
</dbReference>
<dbReference type="CDD" id="cd01425">
    <property type="entry name" value="RPS2"/>
    <property type="match status" value="1"/>
</dbReference>
<dbReference type="InterPro" id="IPR023591">
    <property type="entry name" value="Ribosomal_uS2_flav_dom_sf"/>
</dbReference>
<dbReference type="NCBIfam" id="TIGR01011">
    <property type="entry name" value="rpsB_bact"/>
    <property type="match status" value="1"/>
</dbReference>
<organism evidence="7 8">
    <name type="scientific">Candidatus Fervidibacter sacchari</name>
    <dbReference type="NCBI Taxonomy" id="1448929"/>
    <lineage>
        <taxon>Bacteria</taxon>
        <taxon>Candidatus Fervidibacterota</taxon>
        <taxon>Candidatus Fervidibacter</taxon>
    </lineage>
</organism>
<evidence type="ECO:0000256" key="2">
    <source>
        <dbReference type="ARBA" id="ARBA00022980"/>
    </source>
</evidence>
<dbReference type="GO" id="GO:0005840">
    <property type="term" value="C:ribosome"/>
    <property type="evidence" value="ECO:0007669"/>
    <property type="project" value="UniProtKB-KW"/>
</dbReference>
<dbReference type="Gene3D" id="3.40.50.10490">
    <property type="entry name" value="Glucose-6-phosphate isomerase like protein, domain 1"/>
    <property type="match status" value="1"/>
</dbReference>
<dbReference type="InterPro" id="IPR018130">
    <property type="entry name" value="Ribosomal_uS2_CS"/>
</dbReference>
<comment type="similarity">
    <text evidence="1 5">Belongs to the universal ribosomal protein uS2 family.</text>
</comment>
<dbReference type="Proteomes" id="UP001204798">
    <property type="component" value="Unassembled WGS sequence"/>
</dbReference>
<proteinExistence type="inferred from homology"/>
<dbReference type="SUPFAM" id="SSF52313">
    <property type="entry name" value="Ribosomal protein S2"/>
    <property type="match status" value="1"/>
</dbReference>
<name>A0ABT2ESI6_9BACT</name>
<keyword evidence="8" id="KW-1185">Reference proteome</keyword>
<dbReference type="PROSITE" id="PS00962">
    <property type="entry name" value="RIBOSOMAL_S2_1"/>
    <property type="match status" value="1"/>
</dbReference>
<dbReference type="PANTHER" id="PTHR12534">
    <property type="entry name" value="30S RIBOSOMAL PROTEIN S2 PROKARYOTIC AND ORGANELLAR"/>
    <property type="match status" value="1"/>
</dbReference>
<protein>
    <recommendedName>
        <fullName evidence="4 5">Small ribosomal subunit protein uS2</fullName>
    </recommendedName>
</protein>
<dbReference type="PRINTS" id="PR00395">
    <property type="entry name" value="RIBOSOMALS2"/>
</dbReference>